<dbReference type="AlphaFoldDB" id="A0AAD5SDB4"/>
<evidence type="ECO:0000313" key="3">
    <source>
        <dbReference type="EMBL" id="KAJ3050444.1"/>
    </source>
</evidence>
<evidence type="ECO:0000313" key="4">
    <source>
        <dbReference type="Proteomes" id="UP001212841"/>
    </source>
</evidence>
<feature type="domain" description="JmjC" evidence="2">
    <location>
        <begin position="181"/>
        <end position="365"/>
    </location>
</feature>
<dbReference type="PANTHER" id="PTHR12461">
    <property type="entry name" value="HYPOXIA-INDUCIBLE FACTOR 1 ALPHA INHIBITOR-RELATED"/>
    <property type="match status" value="1"/>
</dbReference>
<gene>
    <name evidence="3" type="ORF">HK097_008603</name>
</gene>
<dbReference type="Proteomes" id="UP001212841">
    <property type="component" value="Unassembled WGS sequence"/>
</dbReference>
<protein>
    <recommendedName>
        <fullName evidence="2">JmjC domain-containing protein</fullName>
    </recommendedName>
</protein>
<reference evidence="3" key="1">
    <citation type="submission" date="2020-05" db="EMBL/GenBank/DDBJ databases">
        <title>Phylogenomic resolution of chytrid fungi.</title>
        <authorList>
            <person name="Stajich J.E."/>
            <person name="Amses K."/>
            <person name="Simmons R."/>
            <person name="Seto K."/>
            <person name="Myers J."/>
            <person name="Bonds A."/>
            <person name="Quandt C.A."/>
            <person name="Barry K."/>
            <person name="Liu P."/>
            <person name="Grigoriev I."/>
            <person name="Longcore J.E."/>
            <person name="James T.Y."/>
        </authorList>
    </citation>
    <scope>NUCLEOTIDE SEQUENCE</scope>
    <source>
        <strain evidence="3">JEL0318</strain>
    </source>
</reference>
<dbReference type="SUPFAM" id="SSF51197">
    <property type="entry name" value="Clavaminate synthase-like"/>
    <property type="match status" value="1"/>
</dbReference>
<evidence type="ECO:0000259" key="2">
    <source>
        <dbReference type="PROSITE" id="PS51184"/>
    </source>
</evidence>
<dbReference type="EMBL" id="JADGJD010000513">
    <property type="protein sequence ID" value="KAJ3050444.1"/>
    <property type="molecule type" value="Genomic_DNA"/>
</dbReference>
<name>A0AAD5SDB4_9FUNG</name>
<sequence length="493" mass="56020">MVTPDITQISLTDLSSPLHPDNLVPITRKSWPPENGSFVYPTHSARQPVILTETFVSQWPARNKWTSLQYLNKHLPSKINVARNTDRYFVHHDASPQFPLAETNDPTFERDVIPRKQFWERITEDRSHRINPSVLQRANAQMTEAQQKLRLERTKQNEAFPGLKKSTADDGKLYYFNSMVPDLNAPTLLSDVPSSYRTLVVDDFAPSPDGTPSPVPRPPGSNPDRGEIKLWIGSQGVVANLHYDATQNFYLQIRGRKRFLLISPEHWENVHCHPRLHPSDRQSMTHFLKAETDAGWSELKSKFPLIQNVKGHVIEAFLDEGEVLYIPPFWFHNVESLDAATVSVNVWSSSREEDLYMFGVLQNAAPYLNDPTINIKWTPAITAMATQVYLALLVKAVEGIDDNFLEDVVVNAQYGFMGIKVDGEKQPLHKAVADRFKPMLEPHVQRMAKEAFAHMPLGIRKSLLAGYAEALANHVLGGKYRDVPKYLRNAYLN</sequence>
<dbReference type="InterPro" id="IPR041667">
    <property type="entry name" value="Cupin_8"/>
</dbReference>
<comment type="caution">
    <text evidence="3">The sequence shown here is derived from an EMBL/GenBank/DDBJ whole genome shotgun (WGS) entry which is preliminary data.</text>
</comment>
<feature type="compositionally biased region" description="Pro residues" evidence="1">
    <location>
        <begin position="209"/>
        <end position="221"/>
    </location>
</feature>
<keyword evidence="4" id="KW-1185">Reference proteome</keyword>
<dbReference type="Pfam" id="PF13621">
    <property type="entry name" value="Cupin_8"/>
    <property type="match status" value="1"/>
</dbReference>
<dbReference type="PANTHER" id="PTHR12461:SF105">
    <property type="entry name" value="HYPOXIA-INDUCIBLE FACTOR 1-ALPHA INHIBITOR"/>
    <property type="match status" value="1"/>
</dbReference>
<dbReference type="Gene3D" id="2.60.120.650">
    <property type="entry name" value="Cupin"/>
    <property type="match status" value="1"/>
</dbReference>
<accession>A0AAD5SDB4</accession>
<proteinExistence type="predicted"/>
<dbReference type="PROSITE" id="PS51184">
    <property type="entry name" value="JMJC"/>
    <property type="match status" value="1"/>
</dbReference>
<dbReference type="InterPro" id="IPR003347">
    <property type="entry name" value="JmjC_dom"/>
</dbReference>
<evidence type="ECO:0000256" key="1">
    <source>
        <dbReference type="SAM" id="MobiDB-lite"/>
    </source>
</evidence>
<organism evidence="3 4">
    <name type="scientific">Rhizophlyctis rosea</name>
    <dbReference type="NCBI Taxonomy" id="64517"/>
    <lineage>
        <taxon>Eukaryota</taxon>
        <taxon>Fungi</taxon>
        <taxon>Fungi incertae sedis</taxon>
        <taxon>Chytridiomycota</taxon>
        <taxon>Chytridiomycota incertae sedis</taxon>
        <taxon>Chytridiomycetes</taxon>
        <taxon>Rhizophlyctidales</taxon>
        <taxon>Rhizophlyctidaceae</taxon>
        <taxon>Rhizophlyctis</taxon>
    </lineage>
</organism>
<feature type="region of interest" description="Disordered" evidence="1">
    <location>
        <begin position="201"/>
        <end position="226"/>
    </location>
</feature>
<dbReference type="SMART" id="SM00558">
    <property type="entry name" value="JmjC"/>
    <property type="match status" value="1"/>
</dbReference>